<sequence>MLMVSGKDEEGVSVGVCEIYRYALIEERLERNRLIIAGKVEDRIEEFELLVF</sequence>
<dbReference type="Proteomes" id="UP000270988">
    <property type="component" value="Chromosome"/>
</dbReference>
<evidence type="ECO:0000313" key="2">
    <source>
        <dbReference type="Proteomes" id="UP000270988"/>
    </source>
</evidence>
<evidence type="ECO:0000313" key="1">
    <source>
        <dbReference type="EMBL" id="VEJ29038.1"/>
    </source>
</evidence>
<dbReference type="AlphaFoldDB" id="A0A448UT02"/>
<organism evidence="1 2">
    <name type="scientific">Rothia dentocariosa</name>
    <dbReference type="NCBI Taxonomy" id="2047"/>
    <lineage>
        <taxon>Bacteria</taxon>
        <taxon>Bacillati</taxon>
        <taxon>Actinomycetota</taxon>
        <taxon>Actinomycetes</taxon>
        <taxon>Micrococcales</taxon>
        <taxon>Micrococcaceae</taxon>
        <taxon>Rothia</taxon>
    </lineage>
</organism>
<dbReference type="EMBL" id="LR134521">
    <property type="protein sequence ID" value="VEJ29038.1"/>
    <property type="molecule type" value="Genomic_DNA"/>
</dbReference>
<proteinExistence type="predicted"/>
<gene>
    <name evidence="1" type="ORF">NCTC10918_00279</name>
</gene>
<reference evidence="1 2" key="1">
    <citation type="submission" date="2018-12" db="EMBL/GenBank/DDBJ databases">
        <authorList>
            <consortium name="Pathogen Informatics"/>
        </authorList>
    </citation>
    <scope>NUCLEOTIDE SEQUENCE [LARGE SCALE GENOMIC DNA]</scope>
    <source>
        <strain evidence="1 2">NCTC10918</strain>
    </source>
</reference>
<name>A0A448UT02_9MICC</name>
<protein>
    <submittedName>
        <fullName evidence="1">Uncharacterized protein</fullName>
    </submittedName>
</protein>
<accession>A0A448UT02</accession>